<dbReference type="Pfam" id="PF02037">
    <property type="entry name" value="SAP"/>
    <property type="match status" value="1"/>
</dbReference>
<dbReference type="EMBL" id="MN740218">
    <property type="protein sequence ID" value="QHT94280.1"/>
    <property type="molecule type" value="Genomic_DNA"/>
</dbReference>
<name>A0A6C0INX2_9ZZZZ</name>
<evidence type="ECO:0000313" key="2">
    <source>
        <dbReference type="EMBL" id="QHT94280.1"/>
    </source>
</evidence>
<dbReference type="InterPro" id="IPR003034">
    <property type="entry name" value="SAP_dom"/>
</dbReference>
<evidence type="ECO:0000259" key="1">
    <source>
        <dbReference type="PROSITE" id="PS50800"/>
    </source>
</evidence>
<protein>
    <recommendedName>
        <fullName evidence="1">SAP domain-containing protein</fullName>
    </recommendedName>
</protein>
<proteinExistence type="predicted"/>
<dbReference type="InterPro" id="IPR036361">
    <property type="entry name" value="SAP_dom_sf"/>
</dbReference>
<feature type="domain" description="SAP" evidence="1">
    <location>
        <begin position="71"/>
        <end position="105"/>
    </location>
</feature>
<sequence>MLPINYNNYIQNIINIETYKQQDLKTACKVHKLKVTGNKSILKERLVVYFDILKQDNGCKHNDPISKPNSYDNYKLGELKKKCKENKLKVTGTKKILIDRLIELQNKNEAATNIQKLIRKTLVQNWIKYKGPALQNRSLCNNTTDYVTLEPIQDIPFEYFISFKDSNNFIYGFDITSLISSIQIHGKTKNPYTREKFSKRLIQSIKRAFNTTCILYADFRKENKQNVIKYSINQRNTNIRSSQNPPRIIQQRPLRNTLRLTVDNYEYRPHYNPNAFTEGSDLQETWVRINNIRRRSVQERIENLFIEIDLLGNYTQSRWFSNLSYNQYVRFFRYLSDIWMFRSNMSFRTKLNICPYYNPFDGIFPQGAEVNQDILRMGCLLVFENMVYCGINEDFRKIGTLHALSALTLVSAPARESFPWLYDSVRFS</sequence>
<dbReference type="Gene3D" id="1.10.720.30">
    <property type="entry name" value="SAP domain"/>
    <property type="match status" value="1"/>
</dbReference>
<dbReference type="SUPFAM" id="SSF68906">
    <property type="entry name" value="SAP domain"/>
    <property type="match status" value="2"/>
</dbReference>
<dbReference type="PROSITE" id="PS50800">
    <property type="entry name" value="SAP"/>
    <property type="match status" value="1"/>
</dbReference>
<reference evidence="2" key="1">
    <citation type="journal article" date="2020" name="Nature">
        <title>Giant virus diversity and host interactions through global metagenomics.</title>
        <authorList>
            <person name="Schulz F."/>
            <person name="Roux S."/>
            <person name="Paez-Espino D."/>
            <person name="Jungbluth S."/>
            <person name="Walsh D.A."/>
            <person name="Denef V.J."/>
            <person name="McMahon K.D."/>
            <person name="Konstantinidis K.T."/>
            <person name="Eloe-Fadrosh E.A."/>
            <person name="Kyrpides N.C."/>
            <person name="Woyke T."/>
        </authorList>
    </citation>
    <scope>NUCLEOTIDE SEQUENCE</scope>
    <source>
        <strain evidence="2">GVMAG-M-3300024258-28</strain>
    </source>
</reference>
<dbReference type="AlphaFoldDB" id="A0A6C0INX2"/>
<accession>A0A6C0INX2</accession>
<dbReference type="SMART" id="SM00513">
    <property type="entry name" value="SAP"/>
    <property type="match status" value="2"/>
</dbReference>
<organism evidence="2">
    <name type="scientific">viral metagenome</name>
    <dbReference type="NCBI Taxonomy" id="1070528"/>
    <lineage>
        <taxon>unclassified sequences</taxon>
        <taxon>metagenomes</taxon>
        <taxon>organismal metagenomes</taxon>
    </lineage>
</organism>